<dbReference type="Proteomes" id="UP000033710">
    <property type="component" value="Unassembled WGS sequence"/>
</dbReference>
<dbReference type="AlphaFoldDB" id="A0A0F2LWJ7"/>
<proteinExistence type="predicted"/>
<dbReference type="RefSeq" id="XP_016584523.1">
    <property type="nucleotide sequence ID" value="XM_016727882.1"/>
</dbReference>
<sequence>MRRSGLGNRSTLGGVGEDQKMNKQTGGSVGCRQSSDVMRWDAIYNVRLSRGDKRDHKRGTLPTTWVGNDLIVDGHKGKGKRGEAARMGLVGGGVLHRAALESVFASAG</sequence>
<feature type="compositionally biased region" description="Polar residues" evidence="1">
    <location>
        <begin position="22"/>
        <end position="33"/>
    </location>
</feature>
<accession>A0A0F2LWJ7</accession>
<protein>
    <submittedName>
        <fullName evidence="2">Uncharacterized protein</fullName>
    </submittedName>
</protein>
<evidence type="ECO:0000256" key="1">
    <source>
        <dbReference type="SAM" id="MobiDB-lite"/>
    </source>
</evidence>
<dbReference type="GeneID" id="27663159"/>
<dbReference type="KEGG" id="ssck:SPSK_00941"/>
<dbReference type="VEuPathDB" id="FungiDB:SPSK_00941"/>
<organism evidence="2 3">
    <name type="scientific">Sporothrix schenckii 1099-18</name>
    <dbReference type="NCBI Taxonomy" id="1397361"/>
    <lineage>
        <taxon>Eukaryota</taxon>
        <taxon>Fungi</taxon>
        <taxon>Dikarya</taxon>
        <taxon>Ascomycota</taxon>
        <taxon>Pezizomycotina</taxon>
        <taxon>Sordariomycetes</taxon>
        <taxon>Sordariomycetidae</taxon>
        <taxon>Ophiostomatales</taxon>
        <taxon>Ophiostomataceae</taxon>
        <taxon>Sporothrix</taxon>
    </lineage>
</organism>
<reference evidence="2 3" key="2">
    <citation type="journal article" date="2015" name="Eukaryot. Cell">
        <title>Asexual propagation of a virulent clone complex in a human and feline outbreak of sporotrichosis.</title>
        <authorList>
            <person name="Teixeira Mde M."/>
            <person name="Rodrigues A.M."/>
            <person name="Tsui C.K."/>
            <person name="de Almeida L.G."/>
            <person name="Van Diepeningen A.D."/>
            <person name="van den Ende B.G."/>
            <person name="Fernandes G.F."/>
            <person name="Kano R."/>
            <person name="Hamelin R.C."/>
            <person name="Lopes-Bezerra L.M."/>
            <person name="Vasconcelos A.T."/>
            <person name="de Hoog S."/>
            <person name="de Camargo Z.P."/>
            <person name="Felipe M.S."/>
        </authorList>
    </citation>
    <scope>NUCLEOTIDE SEQUENCE [LARGE SCALE GENOMIC DNA]</scope>
    <source>
        <strain evidence="2 3">1099-18</strain>
    </source>
</reference>
<gene>
    <name evidence="2" type="ORF">SPSK_00941</name>
</gene>
<dbReference type="EMBL" id="AXCR01000011">
    <property type="protein sequence ID" value="KJR81847.1"/>
    <property type="molecule type" value="Genomic_DNA"/>
</dbReference>
<name>A0A0F2LWJ7_SPOSC</name>
<feature type="region of interest" description="Disordered" evidence="1">
    <location>
        <begin position="1"/>
        <end position="33"/>
    </location>
</feature>
<evidence type="ECO:0000313" key="3">
    <source>
        <dbReference type="Proteomes" id="UP000033710"/>
    </source>
</evidence>
<comment type="caution">
    <text evidence="2">The sequence shown here is derived from an EMBL/GenBank/DDBJ whole genome shotgun (WGS) entry which is preliminary data.</text>
</comment>
<reference evidence="2 3" key="1">
    <citation type="journal article" date="2014" name="BMC Genomics">
        <title>Comparative genomics of the major fungal agents of human and animal Sporotrichosis: Sporothrix schenckii and Sporothrix brasiliensis.</title>
        <authorList>
            <person name="Teixeira M.M."/>
            <person name="de Almeida L.G."/>
            <person name="Kubitschek-Barreira P."/>
            <person name="Alves F.L."/>
            <person name="Kioshima E.S."/>
            <person name="Abadio A.K."/>
            <person name="Fernandes L."/>
            <person name="Derengowski L.S."/>
            <person name="Ferreira K.S."/>
            <person name="Souza R.C."/>
            <person name="Ruiz J.C."/>
            <person name="de Andrade N.C."/>
            <person name="Paes H.C."/>
            <person name="Nicola A.M."/>
            <person name="Albuquerque P."/>
            <person name="Gerber A.L."/>
            <person name="Martins V.P."/>
            <person name="Peconick L.D."/>
            <person name="Neto A.V."/>
            <person name="Chaucanez C.B."/>
            <person name="Silva P.A."/>
            <person name="Cunha O.L."/>
            <person name="de Oliveira F.F."/>
            <person name="dos Santos T.C."/>
            <person name="Barros A.L."/>
            <person name="Soares M.A."/>
            <person name="de Oliveira L.M."/>
            <person name="Marini M.M."/>
            <person name="Villalobos-Duno H."/>
            <person name="Cunha M.M."/>
            <person name="de Hoog S."/>
            <person name="da Silveira J.F."/>
            <person name="Henrissat B."/>
            <person name="Nino-Vega G.A."/>
            <person name="Cisalpino P.S."/>
            <person name="Mora-Montes H.M."/>
            <person name="Almeida S.R."/>
            <person name="Stajich J.E."/>
            <person name="Lopes-Bezerra L.M."/>
            <person name="Vasconcelos A.T."/>
            <person name="Felipe M.S."/>
        </authorList>
    </citation>
    <scope>NUCLEOTIDE SEQUENCE [LARGE SCALE GENOMIC DNA]</scope>
    <source>
        <strain evidence="2 3">1099-18</strain>
    </source>
</reference>
<evidence type="ECO:0000313" key="2">
    <source>
        <dbReference type="EMBL" id="KJR81847.1"/>
    </source>
</evidence>